<dbReference type="EMBL" id="CADEAL010000950">
    <property type="protein sequence ID" value="CAB1427200.1"/>
    <property type="molecule type" value="Genomic_DNA"/>
</dbReference>
<evidence type="ECO:0000256" key="1">
    <source>
        <dbReference type="SAM" id="MobiDB-lite"/>
    </source>
</evidence>
<name>A0A9N7YD89_PLEPL</name>
<evidence type="ECO:0000313" key="2">
    <source>
        <dbReference type="EMBL" id="CAB1427200.1"/>
    </source>
</evidence>
<evidence type="ECO:0000313" key="3">
    <source>
        <dbReference type="Proteomes" id="UP001153269"/>
    </source>
</evidence>
<accession>A0A9N7YD89</accession>
<feature type="compositionally biased region" description="Pro residues" evidence="1">
    <location>
        <begin position="117"/>
        <end position="129"/>
    </location>
</feature>
<feature type="region of interest" description="Disordered" evidence="1">
    <location>
        <begin position="63"/>
        <end position="95"/>
    </location>
</feature>
<gene>
    <name evidence="2" type="ORF">PLEPLA_LOCUS15138</name>
</gene>
<sequence length="176" mass="18888">MQRQGRSALQPKPCSNSTRSMGLLVLSRGTHVTSGRTGGGHGTPLSGGLGSSLVEDGLYAMQTRSSQDRGRRLAAQGQWDGTVRGDSLEKQGSQVHGRMDDICYTMFEVPIETMLHPPTPPPPPPPQQPPYSSRSGSTHSPRAHSMLPDRPGCDKGNVHVTSVDSEQNIFIFFAPA</sequence>
<feature type="region of interest" description="Disordered" evidence="1">
    <location>
        <begin position="113"/>
        <end position="159"/>
    </location>
</feature>
<comment type="caution">
    <text evidence="2">The sequence shown here is derived from an EMBL/GenBank/DDBJ whole genome shotgun (WGS) entry which is preliminary data.</text>
</comment>
<dbReference type="Proteomes" id="UP001153269">
    <property type="component" value="Unassembled WGS sequence"/>
</dbReference>
<proteinExistence type="predicted"/>
<feature type="compositionally biased region" description="Polar residues" evidence="1">
    <location>
        <begin position="131"/>
        <end position="140"/>
    </location>
</feature>
<reference evidence="2" key="1">
    <citation type="submission" date="2020-03" db="EMBL/GenBank/DDBJ databases">
        <authorList>
            <person name="Weist P."/>
        </authorList>
    </citation>
    <scope>NUCLEOTIDE SEQUENCE</scope>
</reference>
<keyword evidence="3" id="KW-1185">Reference proteome</keyword>
<protein>
    <submittedName>
        <fullName evidence="2">Uncharacterized protein</fullName>
    </submittedName>
</protein>
<feature type="region of interest" description="Disordered" evidence="1">
    <location>
        <begin position="1"/>
        <end position="20"/>
    </location>
</feature>
<organism evidence="2 3">
    <name type="scientific">Pleuronectes platessa</name>
    <name type="common">European plaice</name>
    <dbReference type="NCBI Taxonomy" id="8262"/>
    <lineage>
        <taxon>Eukaryota</taxon>
        <taxon>Metazoa</taxon>
        <taxon>Chordata</taxon>
        <taxon>Craniata</taxon>
        <taxon>Vertebrata</taxon>
        <taxon>Euteleostomi</taxon>
        <taxon>Actinopterygii</taxon>
        <taxon>Neopterygii</taxon>
        <taxon>Teleostei</taxon>
        <taxon>Neoteleostei</taxon>
        <taxon>Acanthomorphata</taxon>
        <taxon>Carangaria</taxon>
        <taxon>Pleuronectiformes</taxon>
        <taxon>Pleuronectoidei</taxon>
        <taxon>Pleuronectidae</taxon>
        <taxon>Pleuronectes</taxon>
    </lineage>
</organism>
<dbReference type="AlphaFoldDB" id="A0A9N7YD89"/>